<keyword evidence="2" id="KW-1185">Reference proteome</keyword>
<proteinExistence type="predicted"/>
<dbReference type="Proteomes" id="UP001060085">
    <property type="component" value="Linkage Group LG08"/>
</dbReference>
<evidence type="ECO:0000313" key="2">
    <source>
        <dbReference type="Proteomes" id="UP001060085"/>
    </source>
</evidence>
<evidence type="ECO:0000313" key="1">
    <source>
        <dbReference type="EMBL" id="KAI5648828.1"/>
    </source>
</evidence>
<protein>
    <submittedName>
        <fullName evidence="1">Uncharacterized protein</fullName>
    </submittedName>
</protein>
<reference evidence="2" key="1">
    <citation type="journal article" date="2023" name="Nat. Plants">
        <title>Single-cell RNA sequencing provides a high-resolution roadmap for understanding the multicellular compartmentation of specialized metabolism.</title>
        <authorList>
            <person name="Sun S."/>
            <person name="Shen X."/>
            <person name="Li Y."/>
            <person name="Li Y."/>
            <person name="Wang S."/>
            <person name="Li R."/>
            <person name="Zhang H."/>
            <person name="Shen G."/>
            <person name="Guo B."/>
            <person name="Wei J."/>
            <person name="Xu J."/>
            <person name="St-Pierre B."/>
            <person name="Chen S."/>
            <person name="Sun C."/>
        </authorList>
    </citation>
    <scope>NUCLEOTIDE SEQUENCE [LARGE SCALE GENOMIC DNA]</scope>
</reference>
<gene>
    <name evidence="1" type="ORF">M9H77_34833</name>
</gene>
<name>A0ACB9ZMJ7_CATRO</name>
<dbReference type="EMBL" id="CM044708">
    <property type="protein sequence ID" value="KAI5648828.1"/>
    <property type="molecule type" value="Genomic_DNA"/>
</dbReference>
<comment type="caution">
    <text evidence="1">The sequence shown here is derived from an EMBL/GenBank/DDBJ whole genome shotgun (WGS) entry which is preliminary data.</text>
</comment>
<accession>A0ACB9ZMJ7</accession>
<organism evidence="1 2">
    <name type="scientific">Catharanthus roseus</name>
    <name type="common">Madagascar periwinkle</name>
    <name type="synonym">Vinca rosea</name>
    <dbReference type="NCBI Taxonomy" id="4058"/>
    <lineage>
        <taxon>Eukaryota</taxon>
        <taxon>Viridiplantae</taxon>
        <taxon>Streptophyta</taxon>
        <taxon>Embryophyta</taxon>
        <taxon>Tracheophyta</taxon>
        <taxon>Spermatophyta</taxon>
        <taxon>Magnoliopsida</taxon>
        <taxon>eudicotyledons</taxon>
        <taxon>Gunneridae</taxon>
        <taxon>Pentapetalae</taxon>
        <taxon>asterids</taxon>
        <taxon>lamiids</taxon>
        <taxon>Gentianales</taxon>
        <taxon>Apocynaceae</taxon>
        <taxon>Rauvolfioideae</taxon>
        <taxon>Vinceae</taxon>
        <taxon>Catharanthinae</taxon>
        <taxon>Catharanthus</taxon>
    </lineage>
</organism>
<sequence length="406" mass="44091">MDSSDSTSTPATSSTVTTSSSDASSSSDPIHVNFHVLEINLISAQDLPQVSKSMHTYAIAWIHPRRKLTSCIDQKGHTNPTWNDRFAFCVDNEFLMSENAAVTIEIYTTSSWFKDILVGTVRVLIADLITPSAVNNLRFVALQIRRPSGKFQGKLNMGVGLMDGSKGSTPPFSEINPQTDDNLDLLKKNCDVFVENQAVGDDKIQIWSSYNSCPADEVMEEFQGKGGSMVNGSMCNGSELCSDVGPSASIVAAEIAQRSLPPQPVVTATGGLRARGGRRVKEYEDIGSSIVEEMTMEEATAKGLKSNVTNRWKKEVPFPPMYERDYNSEIMDHKSRRGGGRGHLRRHSDGGLFSCFGNAYGFEFTIVCGASNKPNFKENTTRSQKKRLTSGPGAATATASETTSAA</sequence>